<dbReference type="Proteomes" id="UP000566663">
    <property type="component" value="Unassembled WGS sequence"/>
</dbReference>
<gene>
    <name evidence="2" type="ORF">HNQ67_000628</name>
</gene>
<name>A0A7W8MGH2_9CAUL</name>
<evidence type="ECO:0000313" key="3">
    <source>
        <dbReference type="Proteomes" id="UP000566663"/>
    </source>
</evidence>
<comment type="caution">
    <text evidence="2">The sequence shown here is derived from an EMBL/GenBank/DDBJ whole genome shotgun (WGS) entry which is preliminary data.</text>
</comment>
<evidence type="ECO:0000313" key="2">
    <source>
        <dbReference type="EMBL" id="MBB5291132.1"/>
    </source>
</evidence>
<reference evidence="2 3" key="1">
    <citation type="submission" date="2020-08" db="EMBL/GenBank/DDBJ databases">
        <title>Genomic Encyclopedia of Type Strains, Phase IV (KMG-IV): sequencing the most valuable type-strain genomes for metagenomic binning, comparative biology and taxonomic classification.</title>
        <authorList>
            <person name="Goeker M."/>
        </authorList>
    </citation>
    <scope>NUCLEOTIDE SEQUENCE [LARGE SCALE GENOMIC DNA]</scope>
    <source>
        <strain evidence="2 3">DSM 25335</strain>
    </source>
</reference>
<evidence type="ECO:0008006" key="4">
    <source>
        <dbReference type="Google" id="ProtNLM"/>
    </source>
</evidence>
<keyword evidence="1" id="KW-0732">Signal</keyword>
<organism evidence="2 3">
    <name type="scientific">Brevundimonas basaltis</name>
    <dbReference type="NCBI Taxonomy" id="472166"/>
    <lineage>
        <taxon>Bacteria</taxon>
        <taxon>Pseudomonadati</taxon>
        <taxon>Pseudomonadota</taxon>
        <taxon>Alphaproteobacteria</taxon>
        <taxon>Caulobacterales</taxon>
        <taxon>Caulobacteraceae</taxon>
        <taxon>Brevundimonas</taxon>
    </lineage>
</organism>
<evidence type="ECO:0000256" key="1">
    <source>
        <dbReference type="SAM" id="SignalP"/>
    </source>
</evidence>
<dbReference type="AlphaFoldDB" id="A0A7W8MGH2"/>
<feature type="signal peptide" evidence="1">
    <location>
        <begin position="1"/>
        <end position="18"/>
    </location>
</feature>
<accession>A0A7W8MGH2</accession>
<proteinExistence type="predicted"/>
<feature type="chain" id="PRO_5030574544" description="Lipid/polyisoprenoid-binding YceI-like domain-containing protein" evidence="1">
    <location>
        <begin position="19"/>
        <end position="184"/>
    </location>
</feature>
<protein>
    <recommendedName>
        <fullName evidence="4">Lipid/polyisoprenoid-binding YceI-like domain-containing protein</fullName>
    </recommendedName>
</protein>
<dbReference type="EMBL" id="JACHFZ010000001">
    <property type="protein sequence ID" value="MBB5291132.1"/>
    <property type="molecule type" value="Genomic_DNA"/>
</dbReference>
<dbReference type="RefSeq" id="WP_183252221.1">
    <property type="nucleotide sequence ID" value="NZ_BAAAFF010000004.1"/>
</dbReference>
<keyword evidence="3" id="KW-1185">Reference proteome</keyword>
<sequence>MHTRFLIAAALVAGLAVASCERTSGPPGTPAPAAYTHAVTTDISGYYMPADPVRIGDWSLDHVFIGQASEFQTWEGGARSETFAPVMLQFDDASSPMAATDPGEAHSVTARVLPTRYEVTDTAVIFEGRSPELGRVVFDGRLDPDALATSRRTLGGGDGAVMTGTLTADGRTVRDVGLRWWMGD</sequence>
<dbReference type="PROSITE" id="PS51257">
    <property type="entry name" value="PROKAR_LIPOPROTEIN"/>
    <property type="match status" value="1"/>
</dbReference>